<dbReference type="AlphaFoldDB" id="A0A1S2Y4V6"/>
<dbReference type="PANTHER" id="PTHR31221">
    <property type="entry name" value="WRKY TRANSCRIPTION FACTOR PROTEIN 1-RELATED"/>
    <property type="match status" value="1"/>
</dbReference>
<dbReference type="InterPro" id="IPR003657">
    <property type="entry name" value="WRKY_dom"/>
</dbReference>
<keyword evidence="8" id="KW-1185">Reference proteome</keyword>
<gene>
    <name evidence="9" type="primary">LOC101491983</name>
</gene>
<reference evidence="8" key="1">
    <citation type="journal article" date="2013" name="Nat. Biotechnol.">
        <title>Draft genome sequence of chickpea (Cicer arietinum) provides a resource for trait improvement.</title>
        <authorList>
            <person name="Varshney R.K."/>
            <person name="Song C."/>
            <person name="Saxena R.K."/>
            <person name="Azam S."/>
            <person name="Yu S."/>
            <person name="Sharpe A.G."/>
            <person name="Cannon S."/>
            <person name="Baek J."/>
            <person name="Rosen B.D."/>
            <person name="Tar'an B."/>
            <person name="Millan T."/>
            <person name="Zhang X."/>
            <person name="Ramsay L.D."/>
            <person name="Iwata A."/>
            <person name="Wang Y."/>
            <person name="Nelson W."/>
            <person name="Farmer A.D."/>
            <person name="Gaur P.M."/>
            <person name="Soderlund C."/>
            <person name="Penmetsa R.V."/>
            <person name="Xu C."/>
            <person name="Bharti A.K."/>
            <person name="He W."/>
            <person name="Winter P."/>
            <person name="Zhao S."/>
            <person name="Hane J.K."/>
            <person name="Carrasquilla-Garcia N."/>
            <person name="Condie J.A."/>
            <person name="Upadhyaya H.D."/>
            <person name="Luo M.C."/>
            <person name="Thudi M."/>
            <person name="Gowda C.L."/>
            <person name="Singh N.P."/>
            <person name="Lichtenzveig J."/>
            <person name="Gali K.K."/>
            <person name="Rubio J."/>
            <person name="Nadarajan N."/>
            <person name="Dolezel J."/>
            <person name="Bansal K.C."/>
            <person name="Xu X."/>
            <person name="Edwards D."/>
            <person name="Zhang G."/>
            <person name="Kahl G."/>
            <person name="Gil J."/>
            <person name="Singh K.B."/>
            <person name="Datta S.K."/>
            <person name="Jackson S.A."/>
            <person name="Wang J."/>
            <person name="Cook D.R."/>
        </authorList>
    </citation>
    <scope>NUCLEOTIDE SEQUENCE [LARGE SCALE GENOMIC DNA]</scope>
    <source>
        <strain evidence="8">cv. CDC Frontier</strain>
    </source>
</reference>
<dbReference type="FunFam" id="2.20.25.80:FF:000003">
    <property type="entry name" value="WRKY transcription factor 57"/>
    <property type="match status" value="1"/>
</dbReference>
<dbReference type="GO" id="GO:0003700">
    <property type="term" value="F:DNA-binding transcription factor activity"/>
    <property type="evidence" value="ECO:0007669"/>
    <property type="project" value="InterPro"/>
</dbReference>
<evidence type="ECO:0000256" key="5">
    <source>
        <dbReference type="ARBA" id="ARBA00023242"/>
    </source>
</evidence>
<evidence type="ECO:0000259" key="7">
    <source>
        <dbReference type="PROSITE" id="PS50811"/>
    </source>
</evidence>
<keyword evidence="2" id="KW-0805">Transcription regulation</keyword>
<evidence type="ECO:0000313" key="8">
    <source>
        <dbReference type="Proteomes" id="UP000087171"/>
    </source>
</evidence>
<feature type="region of interest" description="Disordered" evidence="6">
    <location>
        <begin position="56"/>
        <end position="81"/>
    </location>
</feature>
<dbReference type="eggNOG" id="ENOG502S01U">
    <property type="taxonomic scope" value="Eukaryota"/>
</dbReference>
<name>A0A1S2Y4V6_CICAR</name>
<evidence type="ECO:0000313" key="9">
    <source>
        <dbReference type="RefSeq" id="XP_004498847.1"/>
    </source>
</evidence>
<dbReference type="InterPro" id="IPR044810">
    <property type="entry name" value="WRKY_plant"/>
</dbReference>
<dbReference type="PaxDb" id="3827-XP_004498847.1"/>
<comment type="subcellular location">
    <subcellularLocation>
        <location evidence="1">Nucleus</location>
    </subcellularLocation>
</comment>
<evidence type="ECO:0000256" key="2">
    <source>
        <dbReference type="ARBA" id="ARBA00023015"/>
    </source>
</evidence>
<feature type="compositionally biased region" description="Low complexity" evidence="6">
    <location>
        <begin position="64"/>
        <end position="77"/>
    </location>
</feature>
<proteinExistence type="predicted"/>
<dbReference type="GO" id="GO:0043565">
    <property type="term" value="F:sequence-specific DNA binding"/>
    <property type="evidence" value="ECO:0007669"/>
    <property type="project" value="InterPro"/>
</dbReference>
<dbReference type="SMART" id="SM00774">
    <property type="entry name" value="WRKY"/>
    <property type="match status" value="1"/>
</dbReference>
<feature type="domain" description="WRKY" evidence="7">
    <location>
        <begin position="97"/>
        <end position="162"/>
    </location>
</feature>
<evidence type="ECO:0000256" key="4">
    <source>
        <dbReference type="ARBA" id="ARBA00023163"/>
    </source>
</evidence>
<organism evidence="8 9">
    <name type="scientific">Cicer arietinum</name>
    <name type="common">Chickpea</name>
    <name type="synonym">Garbanzo</name>
    <dbReference type="NCBI Taxonomy" id="3827"/>
    <lineage>
        <taxon>Eukaryota</taxon>
        <taxon>Viridiplantae</taxon>
        <taxon>Streptophyta</taxon>
        <taxon>Embryophyta</taxon>
        <taxon>Tracheophyta</taxon>
        <taxon>Spermatophyta</taxon>
        <taxon>Magnoliopsida</taxon>
        <taxon>eudicotyledons</taxon>
        <taxon>Gunneridae</taxon>
        <taxon>Pentapetalae</taxon>
        <taxon>rosids</taxon>
        <taxon>fabids</taxon>
        <taxon>Fabales</taxon>
        <taxon>Fabaceae</taxon>
        <taxon>Papilionoideae</taxon>
        <taxon>50 kb inversion clade</taxon>
        <taxon>NPAAA clade</taxon>
        <taxon>Hologalegina</taxon>
        <taxon>IRL clade</taxon>
        <taxon>Cicereae</taxon>
        <taxon>Cicer</taxon>
    </lineage>
</organism>
<dbReference type="InterPro" id="IPR036576">
    <property type="entry name" value="WRKY_dom_sf"/>
</dbReference>
<dbReference type="Proteomes" id="UP000087171">
    <property type="component" value="Chromosome Ca4"/>
</dbReference>
<dbReference type="GeneID" id="101491983"/>
<sequence length="163" mass="19011">MTERNPIAADSSPDSDFSNQWPFELSDYLNFDDNQWLQIDPTTESNFVYHANELEGDHSHIEGTSSSTRDTNSTTMSESENWKKELVKERVAFKTKSEVEILDDGYRWRKYGKKMVKDSPNPRNYYRCSVEGCPVKKRVEKDKDDPRYVITTYEGMHTHPTPS</sequence>
<dbReference type="GO" id="GO:0005634">
    <property type="term" value="C:nucleus"/>
    <property type="evidence" value="ECO:0007669"/>
    <property type="project" value="UniProtKB-SubCell"/>
</dbReference>
<keyword evidence="4" id="KW-0804">Transcription</keyword>
<evidence type="ECO:0000256" key="1">
    <source>
        <dbReference type="ARBA" id="ARBA00004123"/>
    </source>
</evidence>
<keyword evidence="5" id="KW-0539">Nucleus</keyword>
<dbReference type="OrthoDB" id="693960at2759"/>
<dbReference type="PROSITE" id="PS50811">
    <property type="entry name" value="WRKY"/>
    <property type="match status" value="1"/>
</dbReference>
<keyword evidence="3" id="KW-0238">DNA-binding</keyword>
<protein>
    <submittedName>
        <fullName evidence="9">Probable WRKY transcription factor 50</fullName>
    </submittedName>
</protein>
<accession>A0A1S2Y4V6</accession>
<dbReference type="Pfam" id="PF03106">
    <property type="entry name" value="WRKY"/>
    <property type="match status" value="1"/>
</dbReference>
<dbReference type="KEGG" id="cam:101491983"/>
<dbReference type="PANTHER" id="PTHR31221:SF112">
    <property type="entry name" value="WRKY TRANSCRIPTION FACTOR 50-RELATED"/>
    <property type="match status" value="1"/>
</dbReference>
<evidence type="ECO:0000256" key="6">
    <source>
        <dbReference type="SAM" id="MobiDB-lite"/>
    </source>
</evidence>
<dbReference type="Gene3D" id="2.20.25.80">
    <property type="entry name" value="WRKY domain"/>
    <property type="match status" value="1"/>
</dbReference>
<evidence type="ECO:0000256" key="3">
    <source>
        <dbReference type="ARBA" id="ARBA00023125"/>
    </source>
</evidence>
<dbReference type="SUPFAM" id="SSF118290">
    <property type="entry name" value="WRKY DNA-binding domain"/>
    <property type="match status" value="1"/>
</dbReference>
<dbReference type="RefSeq" id="XP_004498847.1">
    <property type="nucleotide sequence ID" value="XM_004498790.3"/>
</dbReference>
<reference evidence="9" key="2">
    <citation type="submission" date="2025-08" db="UniProtKB">
        <authorList>
            <consortium name="RefSeq"/>
        </authorList>
    </citation>
    <scope>IDENTIFICATION</scope>
    <source>
        <tissue evidence="9">Etiolated seedlings</tissue>
    </source>
</reference>